<dbReference type="InterPro" id="IPR051317">
    <property type="entry name" value="Gfo/Idh/MocA_oxidoreduct"/>
</dbReference>
<protein>
    <submittedName>
        <fullName evidence="4">Gfo/Idh/MocA family oxidoreductase</fullName>
    </submittedName>
</protein>
<gene>
    <name evidence="4" type="ORF">E6C64_06075</name>
</gene>
<dbReference type="InterPro" id="IPR036291">
    <property type="entry name" value="NAD(P)-bd_dom_sf"/>
</dbReference>
<dbReference type="GO" id="GO:0016491">
    <property type="term" value="F:oxidoreductase activity"/>
    <property type="evidence" value="ECO:0007669"/>
    <property type="project" value="UniProtKB-KW"/>
</dbReference>
<dbReference type="EMBL" id="SSSM01000003">
    <property type="protein sequence ID" value="THG31635.1"/>
    <property type="molecule type" value="Genomic_DNA"/>
</dbReference>
<accession>A0A4S4FPW7</accession>
<dbReference type="Gene3D" id="3.30.360.10">
    <property type="entry name" value="Dihydrodipicolinate Reductase, domain 2"/>
    <property type="match status" value="1"/>
</dbReference>
<dbReference type="Proteomes" id="UP000309133">
    <property type="component" value="Unassembled WGS sequence"/>
</dbReference>
<dbReference type="InterPro" id="IPR000683">
    <property type="entry name" value="Gfo/Idh/MocA-like_OxRdtase_N"/>
</dbReference>
<evidence type="ECO:0000256" key="2">
    <source>
        <dbReference type="ARBA" id="ARBA00023002"/>
    </source>
</evidence>
<comment type="similarity">
    <text evidence="1">Belongs to the Gfo/Idh/MocA family.</text>
</comment>
<dbReference type="RefSeq" id="WP_136426755.1">
    <property type="nucleotide sequence ID" value="NZ_SSSM01000003.1"/>
</dbReference>
<dbReference type="GO" id="GO:0000166">
    <property type="term" value="F:nucleotide binding"/>
    <property type="evidence" value="ECO:0007669"/>
    <property type="project" value="InterPro"/>
</dbReference>
<dbReference type="SUPFAM" id="SSF51735">
    <property type="entry name" value="NAD(P)-binding Rossmann-fold domains"/>
    <property type="match status" value="1"/>
</dbReference>
<evidence type="ECO:0000313" key="5">
    <source>
        <dbReference type="Proteomes" id="UP000309133"/>
    </source>
</evidence>
<organism evidence="4 5">
    <name type="scientific">Naasia lichenicola</name>
    <dbReference type="NCBI Taxonomy" id="2565933"/>
    <lineage>
        <taxon>Bacteria</taxon>
        <taxon>Bacillati</taxon>
        <taxon>Actinomycetota</taxon>
        <taxon>Actinomycetes</taxon>
        <taxon>Micrococcales</taxon>
        <taxon>Microbacteriaceae</taxon>
        <taxon>Naasia</taxon>
    </lineage>
</organism>
<evidence type="ECO:0000313" key="4">
    <source>
        <dbReference type="EMBL" id="THG31635.1"/>
    </source>
</evidence>
<dbReference type="PANTHER" id="PTHR43708:SF5">
    <property type="entry name" value="CONSERVED EXPRESSED OXIDOREDUCTASE (EUROFUNG)-RELATED"/>
    <property type="match status" value="1"/>
</dbReference>
<comment type="caution">
    <text evidence="4">The sequence shown here is derived from an EMBL/GenBank/DDBJ whole genome shotgun (WGS) entry which is preliminary data.</text>
</comment>
<dbReference type="OrthoDB" id="9801953at2"/>
<reference evidence="4 5" key="1">
    <citation type="submission" date="2019-04" db="EMBL/GenBank/DDBJ databases">
        <authorList>
            <person name="Jiang L."/>
        </authorList>
    </citation>
    <scope>NUCLEOTIDE SEQUENCE [LARGE SCALE GENOMIC DNA]</scope>
    <source>
        <strain evidence="4 5">YIM 131853</strain>
    </source>
</reference>
<dbReference type="Pfam" id="PF01408">
    <property type="entry name" value="GFO_IDH_MocA"/>
    <property type="match status" value="1"/>
</dbReference>
<dbReference type="PANTHER" id="PTHR43708">
    <property type="entry name" value="CONSERVED EXPRESSED OXIDOREDUCTASE (EUROFUNG)"/>
    <property type="match status" value="1"/>
</dbReference>
<evidence type="ECO:0000259" key="3">
    <source>
        <dbReference type="Pfam" id="PF01408"/>
    </source>
</evidence>
<sequence length="354" mass="36952">MVHGVGLIGAGPGVAALHLPTLARLATDFRPVHIADSGSGRAQEIAARVGARSSSGSADLLADPDVTVVAICSPPDRHAQQVLDAVAAGVGAIMCEKPIALTEDDARRVVEACRVAGTSLIVGTNHLFDPAWGRAKHHLSASGGPVRSVNISLALPPNGRYHELVSELDASAGPGGGRPAPDWSNPHVAGAIVRQLVIGLGVHDLPALRDIVPMIDRVVYARPLSPIGYVLGAVAGDVAVQLSAVMLPDGADALWRITVITELDRVEVEFPPAFVHDGSARVRVWGPNEHLTEYPRERNDGYLEEWLALAALLDGGEPVEYDSILDDAIFAIRLADAARDAVTGADALIGGGVR</sequence>
<proteinExistence type="inferred from homology"/>
<dbReference type="AlphaFoldDB" id="A0A4S4FPW7"/>
<keyword evidence="5" id="KW-1185">Reference proteome</keyword>
<name>A0A4S4FPW7_9MICO</name>
<feature type="domain" description="Gfo/Idh/MocA-like oxidoreductase N-terminal" evidence="3">
    <location>
        <begin position="5"/>
        <end position="123"/>
    </location>
</feature>
<dbReference type="Gene3D" id="3.40.50.720">
    <property type="entry name" value="NAD(P)-binding Rossmann-like Domain"/>
    <property type="match status" value="1"/>
</dbReference>
<keyword evidence="2" id="KW-0560">Oxidoreductase</keyword>
<evidence type="ECO:0000256" key="1">
    <source>
        <dbReference type="ARBA" id="ARBA00010928"/>
    </source>
</evidence>